<feature type="domain" description="HTH luxR-type" evidence="4">
    <location>
        <begin position="635"/>
        <end position="700"/>
    </location>
</feature>
<dbReference type="Pfam" id="PF00196">
    <property type="entry name" value="GerE"/>
    <property type="match status" value="1"/>
</dbReference>
<accession>A0ABM9CTR7</accession>
<dbReference type="EMBL" id="CAKMMG010000014">
    <property type="protein sequence ID" value="CAH1224196.1"/>
    <property type="molecule type" value="Genomic_DNA"/>
</dbReference>
<gene>
    <name evidence="5" type="ORF">PAECIP111892_05435</name>
</gene>
<dbReference type="InterPro" id="IPR036388">
    <property type="entry name" value="WH-like_DNA-bd_sf"/>
</dbReference>
<reference evidence="5" key="1">
    <citation type="submission" date="2022-01" db="EMBL/GenBank/DDBJ databases">
        <authorList>
            <person name="Criscuolo A."/>
        </authorList>
    </citation>
    <scope>NUCLEOTIDE SEQUENCE</scope>
    <source>
        <strain evidence="5">CIP111892</strain>
    </source>
</reference>
<keyword evidence="2" id="KW-0238">DNA-binding</keyword>
<dbReference type="PROSITE" id="PS50043">
    <property type="entry name" value="HTH_LUXR_2"/>
    <property type="match status" value="1"/>
</dbReference>
<keyword evidence="3" id="KW-0804">Transcription</keyword>
<evidence type="ECO:0000313" key="5">
    <source>
        <dbReference type="EMBL" id="CAH1224196.1"/>
    </source>
</evidence>
<evidence type="ECO:0000259" key="4">
    <source>
        <dbReference type="PROSITE" id="PS50043"/>
    </source>
</evidence>
<evidence type="ECO:0000256" key="3">
    <source>
        <dbReference type="ARBA" id="ARBA00023163"/>
    </source>
</evidence>
<dbReference type="InterPro" id="IPR000792">
    <property type="entry name" value="Tscrpt_reg_LuxR_C"/>
</dbReference>
<organism evidence="5 6">
    <name type="scientific">Paenibacillus auburnensis</name>
    <dbReference type="NCBI Taxonomy" id="2905649"/>
    <lineage>
        <taxon>Bacteria</taxon>
        <taxon>Bacillati</taxon>
        <taxon>Bacillota</taxon>
        <taxon>Bacilli</taxon>
        <taxon>Bacillales</taxon>
        <taxon>Paenibacillaceae</taxon>
        <taxon>Paenibacillus</taxon>
    </lineage>
</organism>
<dbReference type="PANTHER" id="PTHR44688">
    <property type="entry name" value="DNA-BINDING TRANSCRIPTIONAL ACTIVATOR DEVR_DOSR"/>
    <property type="match status" value="1"/>
</dbReference>
<dbReference type="InterPro" id="IPR016032">
    <property type="entry name" value="Sig_transdc_resp-reg_C-effctor"/>
</dbReference>
<evidence type="ECO:0000256" key="2">
    <source>
        <dbReference type="ARBA" id="ARBA00023125"/>
    </source>
</evidence>
<evidence type="ECO:0000313" key="6">
    <source>
        <dbReference type="Proteomes" id="UP000838324"/>
    </source>
</evidence>
<dbReference type="Gene3D" id="3.30.450.40">
    <property type="match status" value="1"/>
</dbReference>
<dbReference type="SUPFAM" id="SSF46894">
    <property type="entry name" value="C-terminal effector domain of the bipartite response regulators"/>
    <property type="match status" value="1"/>
</dbReference>
<proteinExistence type="predicted"/>
<evidence type="ECO:0000256" key="1">
    <source>
        <dbReference type="ARBA" id="ARBA00023015"/>
    </source>
</evidence>
<dbReference type="Gene3D" id="1.10.10.10">
    <property type="entry name" value="Winged helix-like DNA-binding domain superfamily/Winged helix DNA-binding domain"/>
    <property type="match status" value="1"/>
</dbReference>
<dbReference type="InterPro" id="IPR029016">
    <property type="entry name" value="GAF-like_dom_sf"/>
</dbReference>
<name>A0ABM9CTR7_9BACL</name>
<dbReference type="PRINTS" id="PR00038">
    <property type="entry name" value="HTHLUXR"/>
</dbReference>
<keyword evidence="6" id="KW-1185">Reference proteome</keyword>
<dbReference type="Proteomes" id="UP000838324">
    <property type="component" value="Unassembled WGS sequence"/>
</dbReference>
<dbReference type="CDD" id="cd06170">
    <property type="entry name" value="LuxR_C_like"/>
    <property type="match status" value="1"/>
</dbReference>
<dbReference type="SUPFAM" id="SSF55781">
    <property type="entry name" value="GAF domain-like"/>
    <property type="match status" value="1"/>
</dbReference>
<dbReference type="SMART" id="SM00421">
    <property type="entry name" value="HTH_LUXR"/>
    <property type="match status" value="1"/>
</dbReference>
<sequence length="708" mass="79919">MKKKAAVHLQSLQNAYSSLCGLTMVVTNQEDERLTEPSGLSEGLGLLLKFQGKSLEKAIPNILTKVKDIQKPIVYETSSGFKLLIAPIITKQYMPYFILAGVLVEENTKELVEGIVYQSKPLEEHEAWKRSLHGARVYTMERIRLILNQLEELAEIMGILLDQEKEENNYAYKLQLMNLIHLMDADSPTWLQGVLAIFNRVMGLEFTGYATNDLDGEPFRVTETVGLNADHALLGASFYPGEGYLGQVGLSKQMGYWEKADRDPRASFFTGRGIQPKVVICYPIKHQNQFFGVLFGGSTSIPEISEELADMGMLVATQISSALYALNKETSSERRRIRIQTFHELAQAAVVIKEKEIFLQMLIKSIQQHIDSAFLCLLLDPQDGGGMKIYTPFNDHTEDYSAYAADVEAAYFREDKPGVIMFRRPIQRQWEGRGLVEFPIAYEQRLLGVMAVHFNNGLQQEECTPFLNAINVLVVTKLQLETTNVSFSNADIISLLHDNLLIWNPEAHHRGVRARELTIGFLQELNRPNDEIELIGKASLLTEYNPELLSKYFGDSPVVLVLRQFQACKAGRSEEGTPGLEPYAFLGKVLLIMSLYLEKGEKDWKATLPVSLQESLLLPADHFLHSLSMETMEPQPEAKGRLTAREEEILTHIMQGLNNKDIAEKLFISVHTVKNHITKIYEKLGVSGRVQAISQMYQSPLPEPNKKR</sequence>
<keyword evidence="1" id="KW-0805">Transcription regulation</keyword>
<dbReference type="PANTHER" id="PTHR44688:SF16">
    <property type="entry name" value="DNA-BINDING TRANSCRIPTIONAL ACTIVATOR DEVR_DOSR"/>
    <property type="match status" value="1"/>
</dbReference>
<protein>
    <recommendedName>
        <fullName evidence="4">HTH luxR-type domain-containing protein</fullName>
    </recommendedName>
</protein>
<comment type="caution">
    <text evidence="5">The sequence shown here is derived from an EMBL/GenBank/DDBJ whole genome shotgun (WGS) entry which is preliminary data.</text>
</comment>
<dbReference type="RefSeq" id="WP_236337310.1">
    <property type="nucleotide sequence ID" value="NZ_CAKMMG010000014.1"/>
</dbReference>